<dbReference type="SUPFAM" id="SSF52113">
    <property type="entry name" value="BRCT domain"/>
    <property type="match status" value="3"/>
</dbReference>
<feature type="compositionally biased region" description="Polar residues" evidence="2">
    <location>
        <begin position="765"/>
        <end position="779"/>
    </location>
</feature>
<dbReference type="AlphaFoldDB" id="A0A0N4Z6Z4"/>
<keyword evidence="4" id="KW-1185">Reference proteome</keyword>
<dbReference type="Pfam" id="PF12738">
    <property type="entry name" value="PTCB-BRCT"/>
    <property type="match status" value="2"/>
</dbReference>
<organism evidence="4 5">
    <name type="scientific">Parastrongyloides trichosuri</name>
    <name type="common">Possum-specific nematode worm</name>
    <dbReference type="NCBI Taxonomy" id="131310"/>
    <lineage>
        <taxon>Eukaryota</taxon>
        <taxon>Metazoa</taxon>
        <taxon>Ecdysozoa</taxon>
        <taxon>Nematoda</taxon>
        <taxon>Chromadorea</taxon>
        <taxon>Rhabditida</taxon>
        <taxon>Tylenchina</taxon>
        <taxon>Panagrolaimomorpha</taxon>
        <taxon>Strongyloidoidea</taxon>
        <taxon>Strongyloididae</taxon>
        <taxon>Parastrongyloides</taxon>
    </lineage>
</organism>
<evidence type="ECO:0000256" key="2">
    <source>
        <dbReference type="SAM" id="MobiDB-lite"/>
    </source>
</evidence>
<dbReference type="FunFam" id="3.40.50.10190:FF:000010">
    <property type="entry name" value="DNA topoisomerase II binding protein 1"/>
    <property type="match status" value="1"/>
</dbReference>
<dbReference type="STRING" id="131310.A0A0N4Z6Z4"/>
<dbReference type="InterPro" id="IPR059215">
    <property type="entry name" value="BRCT2_TopBP1-like"/>
</dbReference>
<dbReference type="PROSITE" id="PS50172">
    <property type="entry name" value="BRCT"/>
    <property type="match status" value="2"/>
</dbReference>
<dbReference type="InterPro" id="IPR001357">
    <property type="entry name" value="BRCT_dom"/>
</dbReference>
<dbReference type="PANTHER" id="PTHR13561">
    <property type="entry name" value="DNA REPLICATION REGULATOR DPB11-RELATED"/>
    <property type="match status" value="1"/>
</dbReference>
<dbReference type="CDD" id="cd00027">
    <property type="entry name" value="BRCT"/>
    <property type="match status" value="1"/>
</dbReference>
<keyword evidence="1" id="KW-0677">Repeat</keyword>
<dbReference type="Gene3D" id="3.40.50.10190">
    <property type="entry name" value="BRCT domain"/>
    <property type="match status" value="4"/>
</dbReference>
<protein>
    <submittedName>
        <fullName evidence="5">BRCT domain-containing protein</fullName>
    </submittedName>
</protein>
<evidence type="ECO:0000256" key="1">
    <source>
        <dbReference type="ARBA" id="ARBA00022737"/>
    </source>
</evidence>
<accession>A0A0N4Z6Z4</accession>
<dbReference type="Proteomes" id="UP000038045">
    <property type="component" value="Unplaced"/>
</dbReference>
<sequence length="807" mass="91853">MEEKSYIFLVIDPESLDQSKCAWSRRQKESCYEAFKILEQKELQPQWVEEDKCLMEERRRRIYYVFGKFQGAAFEYLSNKGSSIYGTPAILALESKEKKIRQLPFPRKPLYSLHFYGQILTFTGFSKDDNDAYVNLVEKMGGVTDVNLRQETTILVCEKCDTNSKKYREMRKLKRMFICVSGIAPTTRDDIRILIEKNGGKYTGYLKNGETTHLLLNMASGQKYRSALKWDINILKPSWLKDSVEAGYLLDEEKYYLTTKNRQCSTPNSTRAPDITIGDEEISSIAPQITDVPSKKQLDKLTKKLSVFSQVKTCKENILSIRRSSTGRGQLALAQDGFGDYSNETLTVENIADKFIENNEVSNQLLEGMKRKISSPTLETNSIGIFANKTFRTIHGDDQFKSKVEAHGGTYIDDDKTLVDYAYFPGNLESIDVYTQTNSKHKTEIIKGIISDVDGVVVSGDGNDKVTHVIVSDKSVGVRQKNEFKNCKLVNFVWLSESISNGKRLNEEEYCYDKTTNTTRKDLCWETCFLENKASKENENNENSEMLQLLQKRMSMKHNFDEIGTPLRKMSSLDISKSITRPSQIGGRAEFYDRTSIDSKNSTPSALLRGDKNDWKWDIQSNKNSEGRNKVDLSNTFVSNEIDKAYASLEQQFLGEETPKKAPTDFSHLVKDLDESKGSLTPKNISPVMKRRKLSIITKRKDSKSDAKVKDLHSNNLRRLEERRKARAGVPLKSPFKKNPFEEKNKSKTATPIVDPTDSKFGLKDQSQATPKHQVTNESEALESIGKLIEEDISNRSTDSFFGCSSD</sequence>
<feature type="region of interest" description="Disordered" evidence="2">
    <location>
        <begin position="699"/>
        <end position="779"/>
    </location>
</feature>
<dbReference type="PANTHER" id="PTHR13561:SF20">
    <property type="entry name" value="DNA TOPOISOMERASE 2-BINDING PROTEIN 1"/>
    <property type="match status" value="1"/>
</dbReference>
<name>A0A0N4Z6Z4_PARTI</name>
<dbReference type="WBParaSite" id="PTRK_0000294900.1">
    <property type="protein sequence ID" value="PTRK_0000294900.1"/>
    <property type="gene ID" value="PTRK_0000294900"/>
</dbReference>
<proteinExistence type="predicted"/>
<dbReference type="InterPro" id="IPR036420">
    <property type="entry name" value="BRCT_dom_sf"/>
</dbReference>
<feature type="compositionally biased region" description="Basic and acidic residues" evidence="2">
    <location>
        <begin position="699"/>
        <end position="724"/>
    </location>
</feature>
<dbReference type="GO" id="GO:0006270">
    <property type="term" value="P:DNA replication initiation"/>
    <property type="evidence" value="ECO:0007669"/>
    <property type="project" value="TreeGrafter"/>
</dbReference>
<dbReference type="CDD" id="cd17731">
    <property type="entry name" value="BRCT_TopBP1_rpt2_like"/>
    <property type="match status" value="1"/>
</dbReference>
<dbReference type="GO" id="GO:0033314">
    <property type="term" value="P:mitotic DNA replication checkpoint signaling"/>
    <property type="evidence" value="ECO:0007669"/>
    <property type="project" value="TreeGrafter"/>
</dbReference>
<dbReference type="GO" id="GO:0007095">
    <property type="term" value="P:mitotic G2 DNA damage checkpoint signaling"/>
    <property type="evidence" value="ECO:0007669"/>
    <property type="project" value="TreeGrafter"/>
</dbReference>
<feature type="domain" description="BRCT" evidence="3">
    <location>
        <begin position="446"/>
        <end position="512"/>
    </location>
</feature>
<feature type="domain" description="BRCT" evidence="3">
    <location>
        <begin position="168"/>
        <end position="257"/>
    </location>
</feature>
<dbReference type="SMART" id="SM00292">
    <property type="entry name" value="BRCT"/>
    <property type="match status" value="2"/>
</dbReference>
<evidence type="ECO:0000313" key="4">
    <source>
        <dbReference type="Proteomes" id="UP000038045"/>
    </source>
</evidence>
<evidence type="ECO:0000259" key="3">
    <source>
        <dbReference type="PROSITE" id="PS50172"/>
    </source>
</evidence>
<reference evidence="5" key="1">
    <citation type="submission" date="2017-02" db="UniProtKB">
        <authorList>
            <consortium name="WormBaseParasite"/>
        </authorList>
    </citation>
    <scope>IDENTIFICATION</scope>
</reference>
<evidence type="ECO:0000313" key="5">
    <source>
        <dbReference type="WBParaSite" id="PTRK_0000294900.1"/>
    </source>
</evidence>